<dbReference type="AlphaFoldDB" id="A0A0A9CPB8"/>
<reference evidence="1" key="2">
    <citation type="journal article" date="2015" name="Data Brief">
        <title>Shoot transcriptome of the giant reed, Arundo donax.</title>
        <authorList>
            <person name="Barrero R.A."/>
            <person name="Guerrero F.D."/>
            <person name="Moolhuijzen P."/>
            <person name="Goolsby J.A."/>
            <person name="Tidwell J."/>
            <person name="Bellgard S.E."/>
            <person name="Bellgard M.I."/>
        </authorList>
    </citation>
    <scope>NUCLEOTIDE SEQUENCE</scope>
    <source>
        <tissue evidence="1">Shoot tissue taken approximately 20 cm above the soil surface</tissue>
    </source>
</reference>
<name>A0A0A9CPB8_ARUDO</name>
<sequence length="48" mass="5568">MGNKDTVPCPSQNTLPSDIHDAMLRKKILRKQHIYVSTKRRITILVCF</sequence>
<reference evidence="1" key="1">
    <citation type="submission" date="2014-09" db="EMBL/GenBank/DDBJ databases">
        <authorList>
            <person name="Magalhaes I.L.F."/>
            <person name="Oliveira U."/>
            <person name="Santos F.R."/>
            <person name="Vidigal T.H.D.A."/>
            <person name="Brescovit A.D."/>
            <person name="Santos A.J."/>
        </authorList>
    </citation>
    <scope>NUCLEOTIDE SEQUENCE</scope>
    <source>
        <tissue evidence="1">Shoot tissue taken approximately 20 cm above the soil surface</tissue>
    </source>
</reference>
<accession>A0A0A9CPB8</accession>
<organism evidence="1">
    <name type="scientific">Arundo donax</name>
    <name type="common">Giant reed</name>
    <name type="synonym">Donax arundinaceus</name>
    <dbReference type="NCBI Taxonomy" id="35708"/>
    <lineage>
        <taxon>Eukaryota</taxon>
        <taxon>Viridiplantae</taxon>
        <taxon>Streptophyta</taxon>
        <taxon>Embryophyta</taxon>
        <taxon>Tracheophyta</taxon>
        <taxon>Spermatophyta</taxon>
        <taxon>Magnoliopsida</taxon>
        <taxon>Liliopsida</taxon>
        <taxon>Poales</taxon>
        <taxon>Poaceae</taxon>
        <taxon>PACMAD clade</taxon>
        <taxon>Arundinoideae</taxon>
        <taxon>Arundineae</taxon>
        <taxon>Arundo</taxon>
    </lineage>
</organism>
<dbReference type="EMBL" id="GBRH01221607">
    <property type="protein sequence ID" value="JAD76288.1"/>
    <property type="molecule type" value="Transcribed_RNA"/>
</dbReference>
<protein>
    <submittedName>
        <fullName evidence="1">Uncharacterized protein</fullName>
    </submittedName>
</protein>
<proteinExistence type="predicted"/>
<evidence type="ECO:0000313" key="1">
    <source>
        <dbReference type="EMBL" id="JAD76288.1"/>
    </source>
</evidence>